<comment type="caution">
    <text evidence="2">The sequence shown here is derived from an EMBL/GenBank/DDBJ whole genome shotgun (WGS) entry which is preliminary data.</text>
</comment>
<feature type="domain" description="NAD(P)-binding" evidence="1">
    <location>
        <begin position="7"/>
        <end position="222"/>
    </location>
</feature>
<keyword evidence="3" id="KW-1185">Reference proteome</keyword>
<sequence length="241" mass="27045">MTILVTGGTGATGRLLIRQLLEREHTVLAVVRSAERLEDEIRNHPKLITIESPILDMEDSEMAGYLKDCDGAASCLGHNLTIRGIFGPPRKLVRDAAVKVCRSASSRDSGLPFKFVLMNTTANLNRNLNEERTFGESLVISLMRLLVPPQSDNEEAAEYFRKEIGNDNKSIEWVAVRPDTLIDEPDPGDYDLSASPVRSPVFNPGRTSRINVAHFIAELLTREDLWEEWKGQMPVIYNRDK</sequence>
<dbReference type="InterPro" id="IPR016040">
    <property type="entry name" value="NAD(P)-bd_dom"/>
</dbReference>
<dbReference type="Pfam" id="PF13460">
    <property type="entry name" value="NAD_binding_10"/>
    <property type="match status" value="1"/>
</dbReference>
<dbReference type="RefSeq" id="WP_184745997.1">
    <property type="nucleotide sequence ID" value="NZ_JACHGJ010000002.1"/>
</dbReference>
<accession>A0A841R9V0</accession>
<dbReference type="PANTHER" id="PTHR15020:SF11">
    <property type="entry name" value="OS06G0360300 PROTEIN"/>
    <property type="match status" value="1"/>
</dbReference>
<protein>
    <recommendedName>
        <fullName evidence="1">NAD(P)-binding domain-containing protein</fullName>
    </recommendedName>
</protein>
<dbReference type="SUPFAM" id="SSF51735">
    <property type="entry name" value="NAD(P)-binding Rossmann-fold domains"/>
    <property type="match status" value="1"/>
</dbReference>
<dbReference type="AlphaFoldDB" id="A0A841R9V0"/>
<dbReference type="EMBL" id="JACHGJ010000002">
    <property type="protein sequence ID" value="MBB6480141.1"/>
    <property type="molecule type" value="Genomic_DNA"/>
</dbReference>
<evidence type="ECO:0000313" key="2">
    <source>
        <dbReference type="EMBL" id="MBB6480141.1"/>
    </source>
</evidence>
<reference evidence="2 3" key="1">
    <citation type="submission" date="2020-08" db="EMBL/GenBank/DDBJ databases">
        <title>Genomic Encyclopedia of Type Strains, Phase IV (KMG-IV): sequencing the most valuable type-strain genomes for metagenomic binning, comparative biology and taxonomic classification.</title>
        <authorList>
            <person name="Goeker M."/>
        </authorList>
    </citation>
    <scope>NUCLEOTIDE SEQUENCE [LARGE SCALE GENOMIC DNA]</scope>
    <source>
        <strain evidence="2 3">DSM 2461</strain>
    </source>
</reference>
<organism evidence="2 3">
    <name type="scientific">Spirochaeta isovalerica</name>
    <dbReference type="NCBI Taxonomy" id="150"/>
    <lineage>
        <taxon>Bacteria</taxon>
        <taxon>Pseudomonadati</taxon>
        <taxon>Spirochaetota</taxon>
        <taxon>Spirochaetia</taxon>
        <taxon>Spirochaetales</taxon>
        <taxon>Spirochaetaceae</taxon>
        <taxon>Spirochaeta</taxon>
    </lineage>
</organism>
<dbReference type="Proteomes" id="UP000587760">
    <property type="component" value="Unassembled WGS sequence"/>
</dbReference>
<dbReference type="Gene3D" id="3.40.50.720">
    <property type="entry name" value="NAD(P)-binding Rossmann-like Domain"/>
    <property type="match status" value="1"/>
</dbReference>
<proteinExistence type="predicted"/>
<dbReference type="PANTHER" id="PTHR15020">
    <property type="entry name" value="FLAVIN REDUCTASE-RELATED"/>
    <property type="match status" value="1"/>
</dbReference>
<dbReference type="InterPro" id="IPR036291">
    <property type="entry name" value="NAD(P)-bd_dom_sf"/>
</dbReference>
<gene>
    <name evidence="2" type="ORF">HNR50_001799</name>
</gene>
<evidence type="ECO:0000313" key="3">
    <source>
        <dbReference type="Proteomes" id="UP000587760"/>
    </source>
</evidence>
<name>A0A841R9V0_9SPIO</name>
<evidence type="ECO:0000259" key="1">
    <source>
        <dbReference type="Pfam" id="PF13460"/>
    </source>
</evidence>